<feature type="region of interest" description="Disordered" evidence="1">
    <location>
        <begin position="2555"/>
        <end position="2633"/>
    </location>
</feature>
<feature type="compositionally biased region" description="Polar residues" evidence="1">
    <location>
        <begin position="4913"/>
        <end position="4927"/>
    </location>
</feature>
<feature type="region of interest" description="Disordered" evidence="1">
    <location>
        <begin position="2369"/>
        <end position="2462"/>
    </location>
</feature>
<feature type="compositionally biased region" description="Low complexity" evidence="1">
    <location>
        <begin position="2669"/>
        <end position="2680"/>
    </location>
</feature>
<feature type="compositionally biased region" description="Polar residues" evidence="1">
    <location>
        <begin position="2403"/>
        <end position="2426"/>
    </location>
</feature>
<feature type="compositionally biased region" description="Polar residues" evidence="1">
    <location>
        <begin position="2697"/>
        <end position="2708"/>
    </location>
</feature>
<accession>A0ABQ9TR87</accession>
<feature type="compositionally biased region" description="Polar residues" evidence="1">
    <location>
        <begin position="5489"/>
        <end position="5502"/>
    </location>
</feature>
<feature type="compositionally biased region" description="Polar residues" evidence="1">
    <location>
        <begin position="1"/>
        <end position="28"/>
    </location>
</feature>
<feature type="compositionally biased region" description="Low complexity" evidence="1">
    <location>
        <begin position="2709"/>
        <end position="2718"/>
    </location>
</feature>
<feature type="compositionally biased region" description="Polar residues" evidence="1">
    <location>
        <begin position="1754"/>
        <end position="1784"/>
    </location>
</feature>
<feature type="compositionally biased region" description="Polar residues" evidence="1">
    <location>
        <begin position="4019"/>
        <end position="4080"/>
    </location>
</feature>
<feature type="compositionally biased region" description="Polar residues" evidence="1">
    <location>
        <begin position="4837"/>
        <end position="4890"/>
    </location>
</feature>
<reference evidence="2 3" key="1">
    <citation type="submission" date="2023-05" db="EMBL/GenBank/DDBJ databases">
        <title>B98-5 Cell Line De Novo Hybrid Assembly: An Optical Mapping Approach.</title>
        <authorList>
            <person name="Kananen K."/>
            <person name="Auerbach J.A."/>
            <person name="Kautto E."/>
            <person name="Blachly J.S."/>
        </authorList>
    </citation>
    <scope>NUCLEOTIDE SEQUENCE [LARGE SCALE GENOMIC DNA]</scope>
    <source>
        <strain evidence="2">B95-8</strain>
        <tissue evidence="2">Cell line</tissue>
    </source>
</reference>
<feature type="region of interest" description="Disordered" evidence="1">
    <location>
        <begin position="589"/>
        <end position="631"/>
    </location>
</feature>
<feature type="compositionally biased region" description="Polar residues" evidence="1">
    <location>
        <begin position="680"/>
        <end position="699"/>
    </location>
</feature>
<feature type="compositionally biased region" description="Polar residues" evidence="1">
    <location>
        <begin position="1171"/>
        <end position="1188"/>
    </location>
</feature>
<feature type="compositionally biased region" description="Low complexity" evidence="1">
    <location>
        <begin position="3811"/>
        <end position="3830"/>
    </location>
</feature>
<feature type="compositionally biased region" description="Polar residues" evidence="1">
    <location>
        <begin position="5983"/>
        <end position="6007"/>
    </location>
</feature>
<feature type="region of interest" description="Disordered" evidence="1">
    <location>
        <begin position="4453"/>
        <end position="4687"/>
    </location>
</feature>
<feature type="compositionally biased region" description="Polar residues" evidence="1">
    <location>
        <begin position="3975"/>
        <end position="3994"/>
    </location>
</feature>
<feature type="region of interest" description="Disordered" evidence="1">
    <location>
        <begin position="6726"/>
        <end position="6745"/>
    </location>
</feature>
<feature type="region of interest" description="Disordered" evidence="1">
    <location>
        <begin position="208"/>
        <end position="244"/>
    </location>
</feature>
<feature type="compositionally biased region" description="Polar residues" evidence="1">
    <location>
        <begin position="4454"/>
        <end position="4499"/>
    </location>
</feature>
<feature type="compositionally biased region" description="Polar residues" evidence="1">
    <location>
        <begin position="6331"/>
        <end position="6343"/>
    </location>
</feature>
<feature type="region of interest" description="Disordered" evidence="1">
    <location>
        <begin position="866"/>
        <end position="922"/>
    </location>
</feature>
<feature type="region of interest" description="Disordered" evidence="1">
    <location>
        <begin position="5983"/>
        <end position="6015"/>
    </location>
</feature>
<feature type="compositionally biased region" description="Polar residues" evidence="1">
    <location>
        <begin position="2565"/>
        <end position="2595"/>
    </location>
</feature>
<feature type="compositionally biased region" description="Low complexity" evidence="1">
    <location>
        <begin position="4963"/>
        <end position="4982"/>
    </location>
</feature>
<feature type="compositionally biased region" description="Low complexity" evidence="1">
    <location>
        <begin position="3933"/>
        <end position="3958"/>
    </location>
</feature>
<keyword evidence="3" id="KW-1185">Reference proteome</keyword>
<feature type="region of interest" description="Disordered" evidence="1">
    <location>
        <begin position="6146"/>
        <end position="6171"/>
    </location>
</feature>
<feature type="region of interest" description="Disordered" evidence="1">
    <location>
        <begin position="5609"/>
        <end position="5725"/>
    </location>
</feature>
<feature type="compositionally biased region" description="Low complexity" evidence="1">
    <location>
        <begin position="2613"/>
        <end position="2630"/>
    </location>
</feature>
<feature type="region of interest" description="Disordered" evidence="1">
    <location>
        <begin position="987"/>
        <end position="1010"/>
    </location>
</feature>
<dbReference type="Proteomes" id="UP001266305">
    <property type="component" value="Unassembled WGS sequence"/>
</dbReference>
<feature type="compositionally biased region" description="Polar residues" evidence="1">
    <location>
        <begin position="3878"/>
        <end position="3923"/>
    </location>
</feature>
<feature type="compositionally biased region" description="Low complexity" evidence="1">
    <location>
        <begin position="2375"/>
        <end position="2386"/>
    </location>
</feature>
<feature type="compositionally biased region" description="Polar residues" evidence="1">
    <location>
        <begin position="45"/>
        <end position="72"/>
    </location>
</feature>
<feature type="compositionally biased region" description="Polar residues" evidence="1">
    <location>
        <begin position="5659"/>
        <end position="5669"/>
    </location>
</feature>
<feature type="compositionally biased region" description="Low complexity" evidence="1">
    <location>
        <begin position="2892"/>
        <end position="2915"/>
    </location>
</feature>
<feature type="compositionally biased region" description="Polar residues" evidence="1">
    <location>
        <begin position="3399"/>
        <end position="3418"/>
    </location>
</feature>
<feature type="region of interest" description="Disordered" evidence="1">
    <location>
        <begin position="6187"/>
        <end position="6227"/>
    </location>
</feature>
<feature type="region of interest" description="Disordered" evidence="1">
    <location>
        <begin position="4262"/>
        <end position="4406"/>
    </location>
</feature>
<feature type="compositionally biased region" description="Low complexity" evidence="1">
    <location>
        <begin position="4891"/>
        <end position="4912"/>
    </location>
</feature>
<feature type="region of interest" description="Disordered" evidence="1">
    <location>
        <begin position="5483"/>
        <end position="5558"/>
    </location>
</feature>
<protein>
    <recommendedName>
        <fullName evidence="4">Mucin-16</fullName>
    </recommendedName>
</protein>
<feature type="compositionally biased region" description="Polar residues" evidence="1">
    <location>
        <begin position="208"/>
        <end position="217"/>
    </location>
</feature>
<evidence type="ECO:0008006" key="4">
    <source>
        <dbReference type="Google" id="ProtNLM"/>
    </source>
</evidence>
<sequence length="6804" mass="706237">MSTALKTMTSKEPSISPVIKSTVSNSPWKTPETAVPMETTVEPVTLQSTDLGSGSTSRSHLPTGATSPTKSPIENMVDTDRVSLSPSPPETWTNLYSGTPGGTRQSLATMSSVSLESPTARSTMGTGQQSSPELISKTTGMDFSVWLGSTGGTTVDTHVSLSTSSNIFEDPLTSPNSVSSVVDNSKFKTKTWVSTTAIPSTVLRNKTVAAEQQTSPSVDEAYSSTSSLSHQTSGSDSTLGASPDVTNALHVTSTAQTPSLVSLLSGDQGITSLTSASGGKTSSALSVTSPSTGPETLMAIISVVTSDTAPTAGQLSQTSSPVEVSITGVATAPTPGITTTITTIGTNSILTTPSPEGDVSTMDSTLTTERSTSTEHTPAWSSTAASNSWTVTDMASNLKVASSPGTISTMRTTSFLASSTELDSMSTPNGLITVIGTSLVTPSSDASAIKTESNTHKITLSPSVTTMSTPISNFSHIQSTSVADISSTNWTPSRTETGDVPVSMAPTNYASTKTDPNMPLSTFLFDSLSTLNWDTGKSVSLATATTSAPHGDTTPQELTLEMMISPTTSRPPFSTGDITSGVTPTAMVRSSGVTFSRPDLTSKKAEQSSTQLPTTTSTHPEETIKVTSSSSLLRTSDTLDISLESAITSSSYWKSSPYESPYAPSKSTTDKESIHPSINIVETTPWVTSSKHASHSTVPAHSESSKLTSPVVTASTRRQAIFSISTTTWQESTRAGTEPNSSLTTELRDFNPYMDTSSTTQTSIISLPGSTAITKGPRTEITSSSERISSSFLAQSMKSSDRPSETITRMSNFPAMTESGQMTLTMQTGPPGTTSLSAPTLDTSATASWAGTPLAMTQRFTHSEETTLFSKGPEDTSQPSPASVEETSSFSSLTPIHATTSPSNTLLTSQGHSPSSAPPVTSVLWSQTSGLGKTTDLSRISLEPGTGLPPNLGSTAGEALSTYEATRDTKVIHPSENTAVINVEATSSENSSVPVHTQPSEATSPMATSHTIRDITASTLMFGSSETTEIETASSLNPGLQERSTSQVTSSATQTSTVIAHVSTGDAPTEVTKTQVTFSRRTSIPSPYHFKTSTNTFTNVSTNPSTSLIMTDSSGVTITTQTDSTGAATQGPYLLDTSTMPYLTETPLAVTPDFMQSEKTTPMSKGPRDVSWTSPPSVAETSSPSSLTPILVRTLPPATSTLQGQSTSSPVSMTSVITSELTKTTDKLNMSVKPVTISSQTLNNTSSEILSTLETTTDIEKIHPSINKAVTNTETTSSAHELYSTLPASSEPSTTTSPVVPASTMEDTLVSASTSDFETTDIEGEPTSFLNPGQGENSTTQESNIILSSVSVGADTKASKTEVSSFDATFIPTHAQSTKSPDIFSVTSSRLSNSPPMAISTHMTATQTGYSEATSKIPIALDTSMLETSAGTPSVVTEGFAHSKITTSMNSEAKDMSWTNPPFVEEASSPSSQAPVLVTTLASPVASTLQWHGTSSPVPMSSVLTSSLIKITGKADTSLEKVTSSPQSMSHTLDDILATSAATTDIETTHPSINIAVTNVGATSSAFELHSTASADSEPSKVTSPYITTSTMEDAMIFRSIPRSSKTTRIETETTSSLTPKLRETSISQEITSSTETSTVPYKELIGVTAKVSRTDVTSSSSTSIPGPDQSTVSLDIATETTTGLFTSPIMAESAEIIITTQTGPHGATSQDAFTTDTLNTTPHAGIHSVMTHGFSQSDVTTLMSRIPMDVSWTSPPSMDETSSPSSFLSLPAMTTPSLGSSTLPEDRLSSPMTSLLTSGLVKITDILHTRLEPVTSSLPHFRSTSDKMLATSNDGQDTAKIDPSINTAETNVKANNSGHESHSSTLADSETPKATTQMVIATTVGDPTPSTSMPMHGSSETTNIRREPTYFLTPRVTETSTSQESSFSTDMSFLLPKVPTGTITEVSGTEVISSSKISTPDHDRSTMQSDTFTGENTRVFTSSIMTKSAETTVTTQASPPGSASHEVTTFMSMGPENVSRMTTPLVEETSSASSLMSSPSPVSSTLQESIPSSLLPVTALPTSVLVTTTDVLGTTSPEPVTSSPPNLGSTTYERLITYKDSAHTETLHPSTNTAVSNVGTSSSGRESQSSVLADSETSKATSPMGKTSIVGDTSVSISTPVSSQTSQIQTESVTSLTPVLRDSSMSEKTSSATETNTVFSYVPMGATTQASRTEISSSRTSISELDQPTRAPNISTGMTTRLFTFPIMTRSAEMTITAQTTTPGATSQGTLPSDSSTILFQGGTHSVVSQGFLHPEITTFRSRTPRDVSWMTNPPVEETSSVFPLMSSPAMTSRSVSSTLPESIPSFPLPVTALPISVLVTTTDVLGTSPEPVTSSSPNLSSTTNERPATYKDTAHTEAMHPSTNTAVANVGTSRSGYESQSSVLADSETSRVTPPMSTTSTLGDTSVSISTPDISQTSQIQTELTASLTPTLRESITSEKTSSPTVTNTAISYVPTGVTTQASRTEISSSRTSISELDQSTVAPDISTEMITRFFTSPIMTKSAEVTITTQTTTPGATSQGTLPSDSSTTLFQGETHSTASQGFPHSEITTLRSRIPGDVSQMTTPPVEETSPASSLMSSPAMTSPSPVFSTLPESIPSSPLPVTALPTSVLVTTTDVLGTSPEPVTSSSPNLSSTTNERPATYKDTAHTEAMHPSTNTAVANVGTSSSGYESQSSVLADSETSKATSPMGTTFTMWDTRVSTSNPALFEARIQMESTSSWTPGLKDTSMSLVSEETNTVTETSTFLSEVPTTATTEVLRTEVINSSRTSVSGSDDSKMLPYISTETITSLSTSPVVTGSTEMTITKQTGSIGTTSQATITLETSSTASCEGTHPPVTQRFSHSEDTTTRSRGTVTVSWQSPPSVEETSSPSSLGTLPAITSFSPIYSTLSGSSPASSLPVTSPILVGGMKTTEMLDTSSEPVTSTLPSTSSFSGEIPNSDTSKNTETIHFSQNIAENNIGATSIMHAIAGSENTVVTQVGTTRDIQAVYSASPGFTELPKVTNPMITASAIKDIVSTTIPASSEITRIELESTSTLTPSTSLEIHSATETSIVPYKGLTGAMIEGSMTQVTSSSRGPSPDQSTMSPDISTEVNTRLSTSPIKTESTEMTITTQKGSAGATSQGTLTSDTSTTTFLSGTHSTASQGFSHSDMTTLLRGPPGDVPWMSQPSVEETSSVSSLLPSPAMTSPSPVSSTFPDSIPSSSLPGTSLLTLGPVKTTDLLDTSSEPETSSPPNLSSTLAEILTTSDVTPDTEKLEDTNVGTSRYTRESSSSVLADSVTTKATSPMGITSPTGGTSVLTSSPALSDTRRIQTEPTLSLTPGLSESSTSEGTSSAKETSTVHSSMPADATPEVSRTGAISSSRTSTHGPAESTMSPGISMETIARISITPTRKESAEMNITPKTGPSGASSQGTFTLDASSTASWPGTHSAAPQKSPQSAVTTPVSRGSEDLSWSSPSSVEHTSPPSSLVPSPSVTSPSPLYSTLPGRSPSSPLLATSLFTSGTMKTTDMLDTSLEPVTMSPPSMNITADESLATPKVTMEIEATDVSENAAVTHVGTTRAVQEVYSSSPGFSELPKVTSPRITSSATEDIVSATIPASSEITRIEMESTSTLTPSPSLEIHPATETSTVPYKALTGAMIEVSETQVTSSSRGPSPDQSTMSPDISTEVNTRLSTSPIKTESTEMTITTQKGSPGATSQGTLTSDTSTTTFLSGTHSTASQGFSHSDMTTLLSGPPGDVPWTSQPSVEETSSVSSLLPSPAMTSPSPVSSTFPDSIPSSSLPGTSLLTLGPVKTTDLLDTSSEPETSSPPNLSSTLAEILTTSDVTPDTEKLEVTNVGTSRYTRESPSSVLADSVTTKATSPMGITSPTGGTSVLTSSPALSDTRRIQTEPTLSLTPGLSESSTSEGTSSATETSTVHSSMPAGATPEVSRTGAISSSRTSTHGPAESTMSPGISMETIARISITPTRKGSAEMNITPKTGPSGASSQGTFILDASSTASWPGTHSAAPQRSPQSAVTTPVSRGSEDLSWSSPSSVEHTSPPSSLVPSPSVTSPSPLYSTLSGRSPSSPLLATSLFTSGTMKTTDMLDTNLEPVTMSPPSMNITADESLATSKVTMEIEAIDISENAAVTRVGTTRAVQEVYSSSPGFSELPKVTSPRITSSATEDIVSATIPASSEITRIEMESTSTLTPSPSLEIHPATETSTVPYKALTGAMIEVSEAQVTSSSRGPSPDQSTMSPDISTEVNTRLSTSPIKTESTEMTITTQKGSPGATSQGTLTSDTSTTTFLSGTHSTASQGFSHSDMATLLSGPPGDVPWTSQPSVEETSSVSSLLPSPAMTSPSPVSSTFPDSIPSSSLPGTSLLTLGPVKTTDLLDTSSEPETSSPPNLSSTLAEILTTSDVTPDTEKLEVTNVGTSRYTRESPSSVLADSVTTKATSPMGITSPTGGTSVLTSSPALSDTRRIQTEPTLSLTPGLSESSTSEGTSSATETSTVHSSMPAGATPEVSRTGAISSSRTSTHGPAESTMSPGISMETIARISITPIRKGSAEMNITPKTGPSGASSQGTFILDASSTASWPGTHSAAPQRSPQSAVTTPVSRGSEDLSWSSPSSVEHTSPPSSLVPSPSVTSPSPLYSTLSGRSPSSPLLATSLFTSGTMKTTDMLDTSLEPVTMSPPSMNITADESLATSKVTMEIEAIDISENAAVTHVGTTRAVQEVYSSSPGFSELPKVTSPRITSSATEDIVSATIPASSEITRIEMESTSTLTPSPSLEIHPATKTSTVPYKALTRAMIEGSKTQVTSSSRGPSPDQSRMSPDISTEVNTRLSTSPIKTESTEMTITTQKGSPGATSQGTVTSDTSTTTFLSGTHSTASQGFSHSDMTTLLSGTPVDVPWTSQPSVEETSSVSSLLPSPAMTSPSPVSSTFPDSIPSSSLPGTSLLTLGPVKTTDLLDTSSEPETSSPPNLSSTLAEILTTSDITLDTEKLEVTNLGTSRYTRESPSSVLADSVTTKATSPMGITCPTGGTSVLTSNPALSDMRRIQTEPTLSLTPGLSESSTSEGTSSATETSTVHSSMPAGATPEVSRTGAISSSRTSTHGPAESTMSPGISMETIAGISITPTRKESAEMTITPKTGPSGASSQGTFTLDASSTASWPGTHSAAPQRSPQSAVTTPVSRGSEDLSWSSPSSVEHTSPPSSLVPSPSVTSPSPLYSTLSGRSPSSPLLGTSLFTSGTMKTTDMLDTSLEPVTMSPPSMNITADESLATSKVTMEIEAIDVFENAAVTHVGTTRAVQEVYSSSPGFSELPKVTSPRITSSATEDIVSATIPASSEITRIEMESTSTLTPSPSLEIHPATETSTVPYKVLTGVMIEGSKTQVTSSSRGPRPDQSTMSPDVSTEVNTRLSTSPIKTESMEMTITTQKGSPGATSQGTLTLDTSTTTFLSGTHSTASQGFSHSDMTTLLSGPPGDVPWTSQPSVEETSSVSSLLPSPAMTSPSPVSSTFPDSIPSSSLPGTSLLTLGPVKTTDLLDTSSEPETSSPPNLSSTLAEILTTSDVTPDTEKLEVTNVGTSRYTRESSSSVLADSVTTKATSPMGITSPTGGTRVLTSSPALSDMRRIQTEPTLSLTPGLSESRTSEGTSSATEASTVHSIVSTGVTPDVSRTGAMFSSRTSTHSPAESTMSPGISMETSIISIPLTRIGSGKMTITRKTGPVESTSQGTFTFDTSSTDSWPGTHSAATQRSSQSLMSTPMSRGSEDLSWPSPSSVEKSSPSSTLVSLSPVTSTSPLHSSASWRSHFSPLLETSPFTSGMMETTDMFDTSWEPMATSPSSMNIISDESLATSKVTMETQTVYISENTAISHVETTNAREEFSSSSPAFSEPTKVTSPMITSSSVRDNIVSTTTPGSSGITRIEIESVSSLAPGLRLTRPSQDIISSTETSTVLYKMPSGTTPEVSRTEVMPSSRTSTPGPAKLTMSPDISDEVVTRLSTSSITTEPAEITTTQTGSSLTTSQVTLPLGTSTTFLLGTHPTLSQELSHSEMTSLMSRGLENMSWTSPHFVETTRSSSSLTSLPLMTSLSPVSSALVESSPSSLPVTSLTLPGLLKTTEVLGTSSEPKTSSSPNLSSTSVEMPATSEVITDTKKIHPSSNTAVTKVGTSSSVHESHSSVLAESETTTTTSSMGITPPIEDASVFTSTPAFSETRIPTEPTFSLTPGFRETSTSEETSSITETSAVLFGVPTSAITEVSMTEIMSSNRTHIPDSDQSTVSPNISTEVITRLPSSSMMSESTEMTNTPQTSSPGATRQSTLPLAATTTPPLAGTHSTVPQRLLHSEMTTLMSRSPKNPSWKSSPFVEKSSFSSSVLSSPAMTSPSVSSIFPQSFPSSSFPVTSLLTPGMVKTTTTSTEPGTSLSPNLSSSSVEILAASEVTTDAEKIHPSSSTAVTNVGTTSSGHELHSSVPIHSEPSKAAYPMGTSSSMAESTIFTSMPANFEITRFEAEPFSHLTSGFRDTSMSLDKSSVTPTNTPSFPVSTHLLQSSKTDVTSSVKTPFPDQPPASQYTEIPEEIITPFNASLSVMESTGITSFPESKFTMSVSESTHHLSTDLLHSAETISTGTAMPSLSETVASFVATGVPQAISGSSSPLSSTESSPGDANLSTTAESLPSSTPVPFSSSTFTITDFSTIPALHGITSSPATPHRMDTSSGTEGSTIEGYLVTVSTLDTWSQPARTSSSPILDTRMTESLELGTVTSAYQVPSLSTRLTRKDP</sequence>
<feature type="region of interest" description="Disordered" evidence="1">
    <location>
        <begin position="1026"/>
        <end position="1052"/>
    </location>
</feature>
<feature type="compositionally biased region" description="Polar residues" evidence="1">
    <location>
        <begin position="6474"/>
        <end position="6489"/>
    </location>
</feature>
<feature type="compositionally biased region" description="Low complexity" evidence="1">
    <location>
        <begin position="4509"/>
        <end position="4534"/>
    </location>
</feature>
<feature type="compositionally biased region" description="Basic and acidic residues" evidence="1">
    <location>
        <begin position="2390"/>
        <end position="2400"/>
    </location>
</feature>
<feature type="compositionally biased region" description="Low complexity" evidence="1">
    <location>
        <begin position="2212"/>
        <end position="2225"/>
    </location>
</feature>
<feature type="region of interest" description="Disordered" evidence="1">
    <location>
        <begin position="6319"/>
        <end position="6343"/>
    </location>
</feature>
<feature type="region of interest" description="Disordered" evidence="1">
    <location>
        <begin position="5905"/>
        <end position="5928"/>
    </location>
</feature>
<feature type="compositionally biased region" description="Polar residues" evidence="1">
    <location>
        <begin position="5770"/>
        <end position="5791"/>
    </location>
</feature>
<feature type="compositionally biased region" description="Polar residues" evidence="1">
    <location>
        <begin position="5171"/>
        <end position="5232"/>
    </location>
</feature>
<feature type="compositionally biased region" description="Low complexity" evidence="1">
    <location>
        <begin position="223"/>
        <end position="238"/>
    </location>
</feature>
<feature type="compositionally biased region" description="Low complexity" evidence="1">
    <location>
        <begin position="4360"/>
        <end position="4377"/>
    </location>
</feature>
<feature type="compositionally biased region" description="Polar residues" evidence="1">
    <location>
        <begin position="5705"/>
        <end position="5725"/>
    </location>
</feature>
<evidence type="ECO:0000313" key="3">
    <source>
        <dbReference type="Proteomes" id="UP001266305"/>
    </source>
</evidence>
<feature type="region of interest" description="Disordered" evidence="1">
    <location>
        <begin position="3111"/>
        <end position="3148"/>
    </location>
</feature>
<feature type="compositionally biased region" description="Low complexity" evidence="1">
    <location>
        <begin position="6319"/>
        <end position="6330"/>
    </location>
</feature>
<feature type="compositionally biased region" description="Polar residues" evidence="1">
    <location>
        <begin position="3443"/>
        <end position="3504"/>
    </location>
</feature>
<feature type="region of interest" description="Disordered" evidence="1">
    <location>
        <begin position="4836"/>
        <end position="4982"/>
    </location>
</feature>
<feature type="compositionally biased region" description="Low complexity" evidence="1">
    <location>
        <begin position="607"/>
        <end position="618"/>
    </location>
</feature>
<feature type="region of interest" description="Disordered" evidence="1">
    <location>
        <begin position="3286"/>
        <end position="3538"/>
    </location>
</feature>
<feature type="compositionally biased region" description="Polar residues" evidence="1">
    <location>
        <begin position="2139"/>
        <end position="2178"/>
    </location>
</feature>
<feature type="region of interest" description="Disordered" evidence="1">
    <location>
        <begin position="2961"/>
        <end position="2986"/>
    </location>
</feature>
<feature type="region of interest" description="Disordered" evidence="1">
    <location>
        <begin position="3178"/>
        <end position="3254"/>
    </location>
</feature>
<feature type="compositionally biased region" description="Polar residues" evidence="1">
    <location>
        <begin position="875"/>
        <end position="922"/>
    </location>
</feature>
<organism evidence="2 3">
    <name type="scientific">Saguinus oedipus</name>
    <name type="common">Cotton-top tamarin</name>
    <name type="synonym">Oedipomidas oedipus</name>
    <dbReference type="NCBI Taxonomy" id="9490"/>
    <lineage>
        <taxon>Eukaryota</taxon>
        <taxon>Metazoa</taxon>
        <taxon>Chordata</taxon>
        <taxon>Craniata</taxon>
        <taxon>Vertebrata</taxon>
        <taxon>Euteleostomi</taxon>
        <taxon>Mammalia</taxon>
        <taxon>Eutheria</taxon>
        <taxon>Euarchontoglires</taxon>
        <taxon>Primates</taxon>
        <taxon>Haplorrhini</taxon>
        <taxon>Platyrrhini</taxon>
        <taxon>Cebidae</taxon>
        <taxon>Callitrichinae</taxon>
        <taxon>Saguinus</taxon>
    </lineage>
</organism>
<feature type="compositionally biased region" description="Low complexity" evidence="1">
    <location>
        <begin position="4081"/>
        <end position="4104"/>
    </location>
</feature>
<feature type="compositionally biased region" description="Low complexity" evidence="1">
    <location>
        <begin position="3235"/>
        <end position="3254"/>
    </location>
</feature>
<feature type="region of interest" description="Disordered" evidence="1">
    <location>
        <begin position="1853"/>
        <end position="1874"/>
    </location>
</feature>
<feature type="region of interest" description="Disordered" evidence="1">
    <location>
        <begin position="1157"/>
        <end position="1190"/>
    </location>
</feature>
<feature type="region of interest" description="Disordered" evidence="1">
    <location>
        <begin position="2210"/>
        <end position="2236"/>
    </location>
</feature>
<feature type="compositionally biased region" description="Polar residues" evidence="1">
    <location>
        <begin position="3761"/>
        <end position="3774"/>
    </location>
</feature>
<feature type="compositionally biased region" description="Polar residues" evidence="1">
    <location>
        <begin position="3185"/>
        <end position="3195"/>
    </location>
</feature>
<feature type="compositionally biased region" description="Polar residues" evidence="1">
    <location>
        <begin position="82"/>
        <end position="134"/>
    </location>
</feature>
<feature type="compositionally biased region" description="Polar residues" evidence="1">
    <location>
        <begin position="3685"/>
        <end position="3738"/>
    </location>
</feature>
<feature type="compositionally biased region" description="Low complexity" evidence="1">
    <location>
        <begin position="4315"/>
        <end position="4336"/>
    </location>
</feature>
<feature type="region of interest" description="Disordered" evidence="1">
    <location>
        <begin position="6240"/>
        <end position="6266"/>
    </location>
</feature>
<feature type="region of interest" description="Disordered" evidence="1">
    <location>
        <begin position="3877"/>
        <end position="4111"/>
    </location>
</feature>
<proteinExistence type="predicted"/>
<dbReference type="EMBL" id="JASSZA010000019">
    <property type="protein sequence ID" value="KAK2087287.1"/>
    <property type="molecule type" value="Genomic_DNA"/>
</dbReference>
<feature type="compositionally biased region" description="Low complexity" evidence="1">
    <location>
        <begin position="3739"/>
        <end position="3760"/>
    </location>
</feature>
<feature type="region of interest" description="Disordered" evidence="1">
    <location>
        <begin position="2661"/>
        <end position="2733"/>
    </location>
</feature>
<feature type="region of interest" description="Disordered" evidence="1">
    <location>
        <begin position="6467"/>
        <end position="6503"/>
    </location>
</feature>
<feature type="compositionally biased region" description="Polar residues" evidence="1">
    <location>
        <begin position="5609"/>
        <end position="5650"/>
    </location>
</feature>
<feature type="compositionally biased region" description="Low complexity" evidence="1">
    <location>
        <begin position="3357"/>
        <end position="3382"/>
    </location>
</feature>
<feature type="compositionally biased region" description="Low complexity" evidence="1">
    <location>
        <begin position="5512"/>
        <end position="5529"/>
    </location>
</feature>
<feature type="compositionally biased region" description="Basic and acidic residues" evidence="1">
    <location>
        <begin position="2684"/>
        <end position="2694"/>
    </location>
</feature>
<feature type="region of interest" description="Disordered" evidence="1">
    <location>
        <begin position="1754"/>
        <end position="1791"/>
    </location>
</feature>
<feature type="region of interest" description="Disordered" evidence="1">
    <location>
        <begin position="1"/>
        <end position="134"/>
    </location>
</feature>
<feature type="compositionally biased region" description="Low complexity" evidence="1">
    <location>
        <begin position="2555"/>
        <end position="2564"/>
    </location>
</feature>
<feature type="compositionally biased region" description="Low complexity" evidence="1">
    <location>
        <begin position="4387"/>
        <end position="4406"/>
    </location>
</feature>
<name>A0ABQ9TR87_SAGOE</name>
<feature type="compositionally biased region" description="Low complexity" evidence="1">
    <location>
        <begin position="5085"/>
        <end position="5110"/>
    </location>
</feature>
<feature type="compositionally biased region" description="Low complexity" evidence="1">
    <location>
        <begin position="1026"/>
        <end position="1035"/>
    </location>
</feature>
<feature type="compositionally biased region" description="Polar residues" evidence="1">
    <location>
        <begin position="4263"/>
        <end position="4314"/>
    </location>
</feature>
<feature type="region of interest" description="Disordered" evidence="1">
    <location>
        <begin position="6674"/>
        <end position="6706"/>
    </location>
</feature>
<feature type="compositionally biased region" description="Low complexity" evidence="1">
    <location>
        <begin position="5798"/>
        <end position="5820"/>
    </location>
</feature>
<feature type="region of interest" description="Disordered" evidence="1">
    <location>
        <begin position="3262"/>
        <end position="3281"/>
    </location>
</feature>
<feature type="compositionally biased region" description="Low complexity" evidence="1">
    <location>
        <begin position="6256"/>
        <end position="6266"/>
    </location>
</feature>
<feature type="compositionally biased region" description="Low complexity" evidence="1">
    <location>
        <begin position="3505"/>
        <end position="3528"/>
    </location>
</feature>
<feature type="compositionally biased region" description="Polar residues" evidence="1">
    <location>
        <begin position="2432"/>
        <end position="2462"/>
    </location>
</feature>
<feature type="region of interest" description="Disordered" evidence="1">
    <location>
        <begin position="4990"/>
        <end position="5009"/>
    </location>
</feature>
<feature type="compositionally biased region" description="Low complexity" evidence="1">
    <location>
        <begin position="5539"/>
        <end position="5558"/>
    </location>
</feature>
<feature type="region of interest" description="Disordered" evidence="1">
    <location>
        <begin position="2104"/>
        <end position="2193"/>
    </location>
</feature>
<feature type="compositionally biased region" description="Polar residues" evidence="1">
    <location>
        <begin position="4551"/>
        <end position="4570"/>
    </location>
</feature>
<feature type="compositionally biased region" description="Low complexity" evidence="1">
    <location>
        <begin position="653"/>
        <end position="662"/>
    </location>
</feature>
<feature type="compositionally biased region" description="Low complexity" evidence="1">
    <location>
        <begin position="5233"/>
        <end position="5271"/>
    </location>
</feature>
<feature type="compositionally biased region" description="Low complexity" evidence="1">
    <location>
        <begin position="5670"/>
        <end position="5686"/>
    </location>
</feature>
<feature type="compositionally biased region" description="Low complexity" evidence="1">
    <location>
        <begin position="3209"/>
        <end position="3225"/>
    </location>
</feature>
<feature type="compositionally biased region" description="Low complexity" evidence="1">
    <location>
        <begin position="4936"/>
        <end position="4953"/>
    </location>
</feature>
<feature type="compositionally biased region" description="Polar residues" evidence="1">
    <location>
        <begin position="5063"/>
        <end position="5074"/>
    </location>
</feature>
<feature type="compositionally biased region" description="Low complexity" evidence="1">
    <location>
        <begin position="2122"/>
        <end position="2131"/>
    </location>
</feature>
<feature type="compositionally biased region" description="Low complexity" evidence="1">
    <location>
        <begin position="5754"/>
        <end position="5769"/>
    </location>
</feature>
<feature type="region of interest" description="Disordered" evidence="1">
    <location>
        <begin position="5056"/>
        <end position="5271"/>
    </location>
</feature>
<evidence type="ECO:0000313" key="2">
    <source>
        <dbReference type="EMBL" id="KAK2087287.1"/>
    </source>
</evidence>
<feature type="region of interest" description="Disordered" evidence="1">
    <location>
        <begin position="653"/>
        <end position="712"/>
    </location>
</feature>
<feature type="compositionally biased region" description="Polar residues" evidence="1">
    <location>
        <begin position="5127"/>
        <end position="5146"/>
    </location>
</feature>
<feature type="region of interest" description="Disordered" evidence="1">
    <location>
        <begin position="2867"/>
        <end position="2915"/>
    </location>
</feature>
<feature type="region of interest" description="Disordered" evidence="1">
    <location>
        <begin position="273"/>
        <end position="292"/>
    </location>
</feature>
<gene>
    <name evidence="2" type="ORF">P7K49_033194</name>
</gene>
<feature type="region of interest" description="Disordered" evidence="1">
    <location>
        <begin position="3685"/>
        <end position="3830"/>
    </location>
</feature>
<feature type="compositionally biased region" description="Low complexity" evidence="1">
    <location>
        <begin position="6196"/>
        <end position="6218"/>
    </location>
</feature>
<evidence type="ECO:0000256" key="1">
    <source>
        <dbReference type="SAM" id="MobiDB-lite"/>
    </source>
</evidence>
<feature type="compositionally biased region" description="Polar residues" evidence="1">
    <location>
        <begin position="4595"/>
        <end position="4656"/>
    </location>
</feature>
<feature type="compositionally biased region" description="Low complexity" evidence="1">
    <location>
        <begin position="6150"/>
        <end position="6166"/>
    </location>
</feature>
<feature type="region of interest" description="Disordered" evidence="1">
    <location>
        <begin position="5745"/>
        <end position="5820"/>
    </location>
</feature>
<feature type="compositionally biased region" description="Low complexity" evidence="1">
    <location>
        <begin position="4657"/>
        <end position="4680"/>
    </location>
</feature>
<feature type="compositionally biased region" description="Low complexity" evidence="1">
    <location>
        <begin position="6675"/>
        <end position="6687"/>
    </location>
</feature>
<feature type="compositionally biased region" description="Polar residues" evidence="1">
    <location>
        <begin position="2108"/>
        <end position="2121"/>
    </location>
</feature>
<comment type="caution">
    <text evidence="2">The sequence shown here is derived from an EMBL/GenBank/DDBJ whole genome shotgun (WGS) entry which is preliminary data.</text>
</comment>
<feature type="region of interest" description="Disordered" evidence="1">
    <location>
        <begin position="5414"/>
        <end position="5448"/>
    </location>
</feature>
<feature type="compositionally biased region" description="Low complexity" evidence="1">
    <location>
        <begin position="5911"/>
        <end position="5920"/>
    </location>
</feature>
<feature type="compositionally biased region" description="Polar residues" evidence="1">
    <location>
        <begin position="3302"/>
        <end position="3347"/>
    </location>
</feature>
<feature type="compositionally biased region" description="Low complexity" evidence="1">
    <location>
        <begin position="3784"/>
        <end position="3801"/>
    </location>
</feature>